<dbReference type="Gene3D" id="3.30.420.10">
    <property type="entry name" value="Ribonuclease H-like superfamily/Ribonuclease H"/>
    <property type="match status" value="1"/>
</dbReference>
<evidence type="ECO:0000256" key="3">
    <source>
        <dbReference type="ARBA" id="ARBA00023125"/>
    </source>
</evidence>
<dbReference type="NCBIfam" id="NF033546">
    <property type="entry name" value="transpos_IS21"/>
    <property type="match status" value="1"/>
</dbReference>
<feature type="domain" description="HTH IS21-type" evidence="5">
    <location>
        <begin position="5"/>
        <end position="66"/>
    </location>
</feature>
<protein>
    <submittedName>
        <fullName evidence="7">IS21 family transposase</fullName>
    </submittedName>
</protein>
<evidence type="ECO:0000256" key="1">
    <source>
        <dbReference type="ARBA" id="ARBA00009277"/>
    </source>
</evidence>
<reference evidence="7 8" key="1">
    <citation type="submission" date="2024-02" db="EMBL/GenBank/DDBJ databases">
        <title>New especies of Spiribacter isolated from saline water.</title>
        <authorList>
            <person name="Leon M.J."/>
            <person name="De La Haba R."/>
            <person name="Sanchez-Porro C."/>
            <person name="Ventosa A."/>
        </authorList>
    </citation>
    <scope>NUCLEOTIDE SEQUENCE [LARGE SCALE GENOMIC DNA]</scope>
    <source>
        <strain evidence="8">ag22IC4-189</strain>
    </source>
</reference>
<dbReference type="InterPro" id="IPR012337">
    <property type="entry name" value="RNaseH-like_sf"/>
</dbReference>
<evidence type="ECO:0000313" key="8">
    <source>
        <dbReference type="Proteomes" id="UP001556637"/>
    </source>
</evidence>
<dbReference type="PROSITE" id="PS50994">
    <property type="entry name" value="INTEGRASE"/>
    <property type="match status" value="1"/>
</dbReference>
<dbReference type="EMBL" id="JBAKFF010000001">
    <property type="protein sequence ID" value="MEX0429791.1"/>
    <property type="molecule type" value="Genomic_DNA"/>
</dbReference>
<feature type="domain" description="Integrase catalytic" evidence="6">
    <location>
        <begin position="111"/>
        <end position="286"/>
    </location>
</feature>
<dbReference type="InterPro" id="IPR001584">
    <property type="entry name" value="Integrase_cat-core"/>
</dbReference>
<evidence type="ECO:0000256" key="2">
    <source>
        <dbReference type="ARBA" id="ARBA00022578"/>
    </source>
</evidence>
<keyword evidence="3" id="KW-0238">DNA-binding</keyword>
<dbReference type="Proteomes" id="UP001556637">
    <property type="component" value="Unassembled WGS sequence"/>
</dbReference>
<gene>
    <name evidence="7" type="primary">istA</name>
    <name evidence="7" type="ORF">V6X30_00030</name>
</gene>
<dbReference type="RefSeq" id="WP_367982603.1">
    <property type="nucleotide sequence ID" value="NZ_JBAKFF010000001.1"/>
</dbReference>
<dbReference type="InterPro" id="IPR036397">
    <property type="entry name" value="RNaseH_sf"/>
</dbReference>
<accession>A0ABV3T3L0</accession>
<keyword evidence="8" id="KW-1185">Reference proteome</keyword>
<dbReference type="InterPro" id="IPR017894">
    <property type="entry name" value="HTH_IS21_transposase_type"/>
</dbReference>
<evidence type="ECO:0000256" key="4">
    <source>
        <dbReference type="ARBA" id="ARBA00023172"/>
    </source>
</evidence>
<comment type="caution">
    <text evidence="7">The sequence shown here is derived from an EMBL/GenBank/DDBJ whole genome shotgun (WGS) entry which is preliminary data.</text>
</comment>
<dbReference type="PANTHER" id="PTHR35004">
    <property type="entry name" value="TRANSPOSASE RV3428C-RELATED"/>
    <property type="match status" value="1"/>
</dbReference>
<dbReference type="PANTHER" id="PTHR35004:SF7">
    <property type="entry name" value="INTEGRASE PROTEIN"/>
    <property type="match status" value="1"/>
</dbReference>
<keyword evidence="4" id="KW-0233">DNA recombination</keyword>
<keyword evidence="2" id="KW-0815">Transposition</keyword>
<dbReference type="SUPFAM" id="SSF53098">
    <property type="entry name" value="Ribonuclease H-like"/>
    <property type="match status" value="1"/>
</dbReference>
<sequence>MMTREDYLMITERYRQGVYIKDIAAELGVTPKTVSRALKRGSEPPKRPKRRPRKLDPFIDQIDGMLRKGIWNAEVILQDIRKAGYTGGSTQLRDYIQPKRVLRPDAGVVRYETPPGQQMQHDWCERRLLIGDVRQKVYVGVNVLGYSRHLHAMGMPSLDANHTYEVIIAALEAFGGVPSSVLVDNQASAVLDWRDGRPRFNPRFRELGVHYGFTPRACRPRRAKTKGKVERMVRYISENALAGDPAFDSFDHLNAYLTAWCQTVANQRTLRELGESVPVRFARERESLGPLPRSRYDTAYHYTRAVSLDAYVSLHGVRYSVPGQLAQQRVSIRQTLDGEIEIRHLEGHPVAHHRLATDGERFVTVAEHHACLWDQVRVQTRDLGYYTEVL</sequence>
<dbReference type="Pfam" id="PF22483">
    <property type="entry name" value="Mu-transpos_C_2"/>
    <property type="match status" value="1"/>
</dbReference>
<dbReference type="PROSITE" id="PS50531">
    <property type="entry name" value="HTH_IS21"/>
    <property type="match status" value="1"/>
</dbReference>
<dbReference type="InterPro" id="IPR054353">
    <property type="entry name" value="IstA-like_C"/>
</dbReference>
<proteinExistence type="inferred from homology"/>
<comment type="similarity">
    <text evidence="1">Belongs to the transposase IS21/IS408/IS1162 family.</text>
</comment>
<dbReference type="Pfam" id="PF00665">
    <property type="entry name" value="rve"/>
    <property type="match status" value="1"/>
</dbReference>
<evidence type="ECO:0000259" key="5">
    <source>
        <dbReference type="PROSITE" id="PS50531"/>
    </source>
</evidence>
<evidence type="ECO:0000259" key="6">
    <source>
        <dbReference type="PROSITE" id="PS50994"/>
    </source>
</evidence>
<name>A0ABV3T3L0_9GAMM</name>
<evidence type="ECO:0000313" key="7">
    <source>
        <dbReference type="EMBL" id="MEX0429791.1"/>
    </source>
</evidence>
<organism evidence="7 8">
    <name type="scientific">Spiribacter insolitus</name>
    <dbReference type="NCBI Taxonomy" id="3122417"/>
    <lineage>
        <taxon>Bacteria</taxon>
        <taxon>Pseudomonadati</taxon>
        <taxon>Pseudomonadota</taxon>
        <taxon>Gammaproteobacteria</taxon>
        <taxon>Chromatiales</taxon>
        <taxon>Ectothiorhodospiraceae</taxon>
        <taxon>Spiribacter</taxon>
    </lineage>
</organism>
<dbReference type="Gene3D" id="1.10.10.60">
    <property type="entry name" value="Homeodomain-like"/>
    <property type="match status" value="1"/>
</dbReference>